<dbReference type="InterPro" id="IPR046342">
    <property type="entry name" value="CBS_dom_sf"/>
</dbReference>
<proteinExistence type="predicted"/>
<dbReference type="SUPFAM" id="SSF54631">
    <property type="entry name" value="CBS-domain pair"/>
    <property type="match status" value="1"/>
</dbReference>
<evidence type="ECO:0000256" key="9">
    <source>
        <dbReference type="SAM" id="Phobius"/>
    </source>
</evidence>
<comment type="subcellular location">
    <subcellularLocation>
        <location evidence="1">Membrane</location>
        <topology evidence="1">Multi-pass membrane protein</topology>
    </subcellularLocation>
</comment>
<keyword evidence="6 8" id="KW-0472">Membrane</keyword>
<keyword evidence="3" id="KW-0677">Repeat</keyword>
<evidence type="ECO:0000256" key="6">
    <source>
        <dbReference type="ARBA" id="ARBA00023136"/>
    </source>
</evidence>
<evidence type="ECO:0000256" key="8">
    <source>
        <dbReference type="PROSITE-ProRule" id="PRU01193"/>
    </source>
</evidence>
<accession>A0ABT6FAC9</accession>
<dbReference type="Proteomes" id="UP001216907">
    <property type="component" value="Unassembled WGS sequence"/>
</dbReference>
<feature type="domain" description="CBS" evidence="10">
    <location>
        <begin position="206"/>
        <end position="265"/>
    </location>
</feature>
<gene>
    <name evidence="12" type="ORF">PZE19_12235</name>
</gene>
<sequence length="418" mass="44483">MTSIVALVLGIVALLAAAGLFSLLEAALASSHMPRLRDQAAQGDRGAKAALELARDPEGLAAAARLAAATALTLAGAAAGGPGRRRRLGRLPTLAAALAIAAAAVLADAVPRALAAGRPEWFAARLARAMGLAARLTAPLAGGLSRIGSALARRLGARGPERPAGTEQKIKELMREGAESGAFDASRHAIFKRVFRFCDRRARALMTPRDKVVWLDVRDSPEEIARKITLSPHASLPVCDETLDNLLGMVQMKDLLARGAEGQPVRFKGLLTLPDFIYEGTRGPQILDVLRRSSSGAAVVLDEYGSVVGVITLADVRDALLGTTAEKAEEEDPRAVQRPDGSWLLDGRFPVDEFVDLFQIPQPPAGEFDTLGGLVVTKLGRIPRVGEGFEDLGLRFEVVDMDANRVDHVLVRPLEFLF</sequence>
<dbReference type="SMART" id="SM00116">
    <property type="entry name" value="CBS"/>
    <property type="match status" value="2"/>
</dbReference>
<dbReference type="Pfam" id="PF00571">
    <property type="entry name" value="CBS"/>
    <property type="match status" value="2"/>
</dbReference>
<dbReference type="InterPro" id="IPR036318">
    <property type="entry name" value="FAD-bd_PCMH-like_sf"/>
</dbReference>
<protein>
    <submittedName>
        <fullName evidence="12">Hemolysin family protein</fullName>
    </submittedName>
</protein>
<name>A0ABT6FAC9_9BACT</name>
<evidence type="ECO:0000256" key="1">
    <source>
        <dbReference type="ARBA" id="ARBA00004141"/>
    </source>
</evidence>
<dbReference type="InterPro" id="IPR002550">
    <property type="entry name" value="CNNM"/>
</dbReference>
<evidence type="ECO:0000256" key="2">
    <source>
        <dbReference type="ARBA" id="ARBA00022692"/>
    </source>
</evidence>
<dbReference type="InterPro" id="IPR000644">
    <property type="entry name" value="CBS_dom"/>
</dbReference>
<feature type="transmembrane region" description="Helical" evidence="9">
    <location>
        <begin position="60"/>
        <end position="79"/>
    </location>
</feature>
<evidence type="ECO:0000313" key="12">
    <source>
        <dbReference type="EMBL" id="MDG3004546.1"/>
    </source>
</evidence>
<keyword evidence="4 8" id="KW-1133">Transmembrane helix</keyword>
<dbReference type="InterPro" id="IPR016169">
    <property type="entry name" value="FAD-bd_PCMH_sub2"/>
</dbReference>
<organism evidence="12 13">
    <name type="scientific">Paludisphaera mucosa</name>
    <dbReference type="NCBI Taxonomy" id="3030827"/>
    <lineage>
        <taxon>Bacteria</taxon>
        <taxon>Pseudomonadati</taxon>
        <taxon>Planctomycetota</taxon>
        <taxon>Planctomycetia</taxon>
        <taxon>Isosphaerales</taxon>
        <taxon>Isosphaeraceae</taxon>
        <taxon>Paludisphaera</taxon>
    </lineage>
</organism>
<evidence type="ECO:0000256" key="7">
    <source>
        <dbReference type="PROSITE-ProRule" id="PRU00703"/>
    </source>
</evidence>
<keyword evidence="5 7" id="KW-0129">CBS domain</keyword>
<evidence type="ECO:0000256" key="5">
    <source>
        <dbReference type="ARBA" id="ARBA00023122"/>
    </source>
</evidence>
<feature type="domain" description="CNNM transmembrane" evidence="11">
    <location>
        <begin position="1"/>
        <end position="187"/>
    </location>
</feature>
<dbReference type="PROSITE" id="PS51846">
    <property type="entry name" value="CNNM"/>
    <property type="match status" value="1"/>
</dbReference>
<dbReference type="InterPro" id="IPR044751">
    <property type="entry name" value="Ion_transp-like_CBS"/>
</dbReference>
<dbReference type="Gene3D" id="3.30.465.10">
    <property type="match status" value="1"/>
</dbReference>
<dbReference type="InterPro" id="IPR005170">
    <property type="entry name" value="Transptr-assoc_dom"/>
</dbReference>
<evidence type="ECO:0000256" key="4">
    <source>
        <dbReference type="ARBA" id="ARBA00022989"/>
    </source>
</evidence>
<feature type="transmembrane region" description="Helical" evidence="9">
    <location>
        <begin position="91"/>
        <end position="110"/>
    </location>
</feature>
<dbReference type="Pfam" id="PF01595">
    <property type="entry name" value="CNNM"/>
    <property type="match status" value="1"/>
</dbReference>
<dbReference type="Pfam" id="PF03471">
    <property type="entry name" value="CorC_HlyC"/>
    <property type="match status" value="1"/>
</dbReference>
<feature type="domain" description="CBS" evidence="10">
    <location>
        <begin position="270"/>
        <end position="326"/>
    </location>
</feature>
<dbReference type="SMART" id="SM01091">
    <property type="entry name" value="CorC_HlyC"/>
    <property type="match status" value="1"/>
</dbReference>
<keyword evidence="2 8" id="KW-0812">Transmembrane</keyword>
<evidence type="ECO:0000256" key="3">
    <source>
        <dbReference type="ARBA" id="ARBA00022737"/>
    </source>
</evidence>
<dbReference type="Gene3D" id="3.10.580.10">
    <property type="entry name" value="CBS-domain"/>
    <property type="match status" value="1"/>
</dbReference>
<evidence type="ECO:0000313" key="13">
    <source>
        <dbReference type="Proteomes" id="UP001216907"/>
    </source>
</evidence>
<comment type="caution">
    <text evidence="12">The sequence shown here is derived from an EMBL/GenBank/DDBJ whole genome shotgun (WGS) entry which is preliminary data.</text>
</comment>
<dbReference type="RefSeq" id="WP_277860901.1">
    <property type="nucleotide sequence ID" value="NZ_JARRAG010000002.1"/>
</dbReference>
<dbReference type="SUPFAM" id="SSF56176">
    <property type="entry name" value="FAD-binding/transporter-associated domain-like"/>
    <property type="match status" value="1"/>
</dbReference>
<reference evidence="12 13" key="1">
    <citation type="submission" date="2023-03" db="EMBL/GenBank/DDBJ databases">
        <title>Paludisphaera mucosa sp. nov. a novel planctomycete from northern fen.</title>
        <authorList>
            <person name="Ivanova A."/>
        </authorList>
    </citation>
    <scope>NUCLEOTIDE SEQUENCE [LARGE SCALE GENOMIC DNA]</scope>
    <source>
        <strain evidence="12 13">Pla2</strain>
    </source>
</reference>
<dbReference type="EMBL" id="JARRAG010000002">
    <property type="protein sequence ID" value="MDG3004546.1"/>
    <property type="molecule type" value="Genomic_DNA"/>
</dbReference>
<evidence type="ECO:0000259" key="10">
    <source>
        <dbReference type="PROSITE" id="PS51371"/>
    </source>
</evidence>
<dbReference type="PANTHER" id="PTHR22777:SF17">
    <property type="entry name" value="UPF0053 PROTEIN SLL0260"/>
    <property type="match status" value="1"/>
</dbReference>
<keyword evidence="13" id="KW-1185">Reference proteome</keyword>
<dbReference type="CDD" id="cd04590">
    <property type="entry name" value="CBS_pair_CorC_HlyC_assoc"/>
    <property type="match status" value="1"/>
</dbReference>
<evidence type="ECO:0000259" key="11">
    <source>
        <dbReference type="PROSITE" id="PS51846"/>
    </source>
</evidence>
<dbReference type="PROSITE" id="PS51371">
    <property type="entry name" value="CBS"/>
    <property type="match status" value="2"/>
</dbReference>
<dbReference type="PANTHER" id="PTHR22777">
    <property type="entry name" value="HEMOLYSIN-RELATED"/>
    <property type="match status" value="1"/>
</dbReference>